<protein>
    <submittedName>
        <fullName evidence="1">Uncharacterized protein</fullName>
    </submittedName>
</protein>
<keyword evidence="2" id="KW-1185">Reference proteome</keyword>
<sequence length="143" mass="15572">MGRLHADARAVAAEVAELADEIDTVETLKCRNEGSRPISSQLVIHLKLAGLGNPAEFRAGVVQALAARGFRDRRHGTGDLVAAQRDLDGGRVGSISLRNSDACEIQRPLRWNTTSARGLNRPSSAEARWLKRERVLVLARRVG</sequence>
<accession>R4YZG6</accession>
<dbReference type="STRING" id="1229780.BN381_330039"/>
<dbReference type="Proteomes" id="UP000018291">
    <property type="component" value="Unassembled WGS sequence"/>
</dbReference>
<name>R4YZG6_9ACTN</name>
<dbReference type="AlphaFoldDB" id="R4YZG6"/>
<reference evidence="1 2" key="1">
    <citation type="journal article" date="2013" name="ISME J.">
        <title>Metabolic model for the filamentous 'Candidatus Microthrix parvicella' based on genomic and metagenomic analyses.</title>
        <authorList>
            <person name="Jon McIlroy S."/>
            <person name="Kristiansen R."/>
            <person name="Albertsen M."/>
            <person name="Michael Karst S."/>
            <person name="Rossetti S."/>
            <person name="Lund Nielsen J."/>
            <person name="Tandoi V."/>
            <person name="James Seviour R."/>
            <person name="Nielsen P.H."/>
        </authorList>
    </citation>
    <scope>NUCLEOTIDE SEQUENCE [LARGE SCALE GENOMIC DNA]</scope>
    <source>
        <strain evidence="1 2">RN1</strain>
    </source>
</reference>
<proteinExistence type="predicted"/>
<gene>
    <name evidence="1" type="ORF">BN381_330039</name>
</gene>
<dbReference type="EMBL" id="CANL01000027">
    <property type="protein sequence ID" value="CCM64054.1"/>
    <property type="molecule type" value="Genomic_DNA"/>
</dbReference>
<organism evidence="1 2">
    <name type="scientific">Candidatus Neomicrothrix parvicella RN1</name>
    <dbReference type="NCBI Taxonomy" id="1229780"/>
    <lineage>
        <taxon>Bacteria</taxon>
        <taxon>Bacillati</taxon>
        <taxon>Actinomycetota</taxon>
        <taxon>Acidimicrobiia</taxon>
        <taxon>Acidimicrobiales</taxon>
        <taxon>Microthrixaceae</taxon>
        <taxon>Candidatus Neomicrothrix</taxon>
    </lineage>
</organism>
<comment type="caution">
    <text evidence="1">The sequence shown here is derived from an EMBL/GenBank/DDBJ whole genome shotgun (WGS) entry which is preliminary data.</text>
</comment>
<evidence type="ECO:0000313" key="2">
    <source>
        <dbReference type="Proteomes" id="UP000018291"/>
    </source>
</evidence>
<dbReference type="HOGENOM" id="CLU_1802573_0_0_11"/>
<evidence type="ECO:0000313" key="1">
    <source>
        <dbReference type="EMBL" id="CCM64054.1"/>
    </source>
</evidence>